<keyword evidence="17" id="KW-0676">Redox-active center</keyword>
<evidence type="ECO:0000259" key="20">
    <source>
        <dbReference type="Pfam" id="PF06747"/>
    </source>
</evidence>
<dbReference type="Pfam" id="PF06747">
    <property type="entry name" value="CHCH"/>
    <property type="match status" value="1"/>
</dbReference>
<dbReference type="PANTHER" id="PTHR21622">
    <property type="entry name" value="COILED-COIL-HELIX-COILED-COIL-HELIX DOMAIN CONTAINING 4"/>
    <property type="match status" value="1"/>
</dbReference>
<dbReference type="PANTHER" id="PTHR21622:SF0">
    <property type="entry name" value="COILED-COIL-HELIX-COILED-COIL-HELIX DOMAIN CONTAINING 4"/>
    <property type="match status" value="1"/>
</dbReference>
<evidence type="ECO:0000256" key="17">
    <source>
        <dbReference type="ARBA" id="ARBA00023284"/>
    </source>
</evidence>
<keyword evidence="9" id="KW-0809">Transit peptide</keyword>
<evidence type="ECO:0000256" key="1">
    <source>
        <dbReference type="ARBA" id="ARBA00001947"/>
    </source>
</evidence>
<dbReference type="InterPro" id="IPR039289">
    <property type="entry name" value="CHCHD4"/>
</dbReference>
<organism evidence="21 22">
    <name type="scientific">Tortispora caseinolytica NRRL Y-17796</name>
    <dbReference type="NCBI Taxonomy" id="767744"/>
    <lineage>
        <taxon>Eukaryota</taxon>
        <taxon>Fungi</taxon>
        <taxon>Dikarya</taxon>
        <taxon>Ascomycota</taxon>
        <taxon>Saccharomycotina</taxon>
        <taxon>Trigonopsidomycetes</taxon>
        <taxon>Trigonopsidales</taxon>
        <taxon>Trigonopsidaceae</taxon>
        <taxon>Tortispora</taxon>
    </lineage>
</organism>
<dbReference type="OrthoDB" id="7481291at2759"/>
<evidence type="ECO:0000256" key="16">
    <source>
        <dbReference type="ARBA" id="ARBA00023157"/>
    </source>
</evidence>
<feature type="compositionally biased region" description="Polar residues" evidence="19">
    <location>
        <begin position="66"/>
        <end position="79"/>
    </location>
</feature>
<reference evidence="22" key="1">
    <citation type="submission" date="2016-02" db="EMBL/GenBank/DDBJ databases">
        <title>Comparative genomics of biotechnologically important yeasts.</title>
        <authorList>
            <consortium name="DOE Joint Genome Institute"/>
            <person name="Riley R."/>
            <person name="Haridas S."/>
            <person name="Wolfe K.H."/>
            <person name="Lopes M.R."/>
            <person name="Hittinger C.T."/>
            <person name="Goker M."/>
            <person name="Salamov A."/>
            <person name="Wisecaver J."/>
            <person name="Long T.M."/>
            <person name="Aerts A.L."/>
            <person name="Barry K."/>
            <person name="Choi C."/>
            <person name="Clum A."/>
            <person name="Coughlan A.Y."/>
            <person name="Deshpande S."/>
            <person name="Douglass A.P."/>
            <person name="Hanson S.J."/>
            <person name="Klenk H.-P."/>
            <person name="Labutti K."/>
            <person name="Lapidus A."/>
            <person name="Lindquist E."/>
            <person name="Lipzen A."/>
            <person name="Meier-Kolthoff J.P."/>
            <person name="Ohm R.A."/>
            <person name="Otillar R.P."/>
            <person name="Pangilinan J."/>
            <person name="Peng Y."/>
            <person name="Rokas A."/>
            <person name="Rosa C.A."/>
            <person name="Scheuner C."/>
            <person name="Sibirny A.A."/>
            <person name="Slot J.C."/>
            <person name="Stielow J.B."/>
            <person name="Sun H."/>
            <person name="Kurtzman C.P."/>
            <person name="Blackwell M."/>
            <person name="Jeffries T.W."/>
            <person name="Grigoriev I.V."/>
        </authorList>
    </citation>
    <scope>NUCLEOTIDE SEQUENCE [LARGE SCALE GENOMIC DNA]</scope>
    <source>
        <strain evidence="22">NRRL Y-17796</strain>
    </source>
</reference>
<evidence type="ECO:0000313" key="22">
    <source>
        <dbReference type="Proteomes" id="UP000095023"/>
    </source>
</evidence>
<accession>A0A1E4TD07</accession>
<keyword evidence="12" id="KW-0560">Oxidoreductase</keyword>
<dbReference type="EMBL" id="KV453843">
    <property type="protein sequence ID" value="ODV89634.1"/>
    <property type="molecule type" value="Genomic_DNA"/>
</dbReference>
<keyword evidence="16" id="KW-1015">Disulfide bond</keyword>
<evidence type="ECO:0000256" key="3">
    <source>
        <dbReference type="ARBA" id="ARBA00004164"/>
    </source>
</evidence>
<evidence type="ECO:0000256" key="11">
    <source>
        <dbReference type="ARBA" id="ARBA00022989"/>
    </source>
</evidence>
<dbReference type="Gene3D" id="1.10.287.2900">
    <property type="match status" value="1"/>
</dbReference>
<proteinExistence type="predicted"/>
<dbReference type="GO" id="GO:0005758">
    <property type="term" value="C:mitochondrial intermembrane space"/>
    <property type="evidence" value="ECO:0007669"/>
    <property type="project" value="TreeGrafter"/>
</dbReference>
<dbReference type="FunFam" id="1.10.287.2900:FF:000002">
    <property type="entry name" value="Mitochondrial intermembrane space import and assembly protein"/>
    <property type="match status" value="1"/>
</dbReference>
<keyword evidence="11" id="KW-1133">Transmembrane helix</keyword>
<dbReference type="GO" id="GO:0015035">
    <property type="term" value="F:protein-disulfide reductase activity"/>
    <property type="evidence" value="ECO:0007669"/>
    <property type="project" value="InterPro"/>
</dbReference>
<keyword evidence="5" id="KW-0813">Transport</keyword>
<evidence type="ECO:0000256" key="5">
    <source>
        <dbReference type="ARBA" id="ARBA00022448"/>
    </source>
</evidence>
<keyword evidence="6" id="KW-0812">Transmembrane</keyword>
<comment type="cofactor">
    <cofactor evidence="1">
        <name>Zn(2+)</name>
        <dbReference type="ChEBI" id="CHEBI:29105"/>
    </cofactor>
</comment>
<evidence type="ECO:0000256" key="15">
    <source>
        <dbReference type="ARBA" id="ARBA00023136"/>
    </source>
</evidence>
<feature type="domain" description="CHCH" evidence="20">
    <location>
        <begin position="119"/>
        <end position="155"/>
    </location>
</feature>
<sequence>MSFVRSTVLLRRSLLAARPSRIGPTARSIHTSTITTTSRSLLLGLSTLAFTAAVLTPTYFNDDTDVNTPTSLQTSGSAPTQNTQTESTEEQDQKGAYDPETGEINWDCPCLGGMADGPCGEEFKAAFSCFVYSESDPKGVDCIEKFQAMQSCFRKYPEVYAEELRNPDDDETAASPVPTESTESAETIPVKSAESG</sequence>
<evidence type="ECO:0000313" key="21">
    <source>
        <dbReference type="EMBL" id="ODV89634.1"/>
    </source>
</evidence>
<comment type="cofactor">
    <cofactor evidence="2">
        <name>Cu(2+)</name>
        <dbReference type="ChEBI" id="CHEBI:29036"/>
    </cofactor>
</comment>
<evidence type="ECO:0000256" key="2">
    <source>
        <dbReference type="ARBA" id="ARBA00001973"/>
    </source>
</evidence>
<keyword evidence="13" id="KW-0811">Translocation</keyword>
<feature type="region of interest" description="Disordered" evidence="19">
    <location>
        <begin position="66"/>
        <end position="100"/>
    </location>
</feature>
<protein>
    <recommendedName>
        <fullName evidence="4">Mitochondrial intermembrane space import and assembly protein 40</fullName>
    </recommendedName>
    <alternativeName>
        <fullName evidence="18">Mitochondrial import inner membrane translocase TIM40</fullName>
    </alternativeName>
</protein>
<keyword evidence="10" id="KW-0735">Signal-anchor</keyword>
<evidence type="ECO:0000256" key="14">
    <source>
        <dbReference type="ARBA" id="ARBA00023128"/>
    </source>
</evidence>
<evidence type="ECO:0000256" key="4">
    <source>
        <dbReference type="ARBA" id="ARBA00013714"/>
    </source>
</evidence>
<dbReference type="PROSITE" id="PS51808">
    <property type="entry name" value="CHCH"/>
    <property type="match status" value="1"/>
</dbReference>
<dbReference type="GO" id="GO:0005743">
    <property type="term" value="C:mitochondrial inner membrane"/>
    <property type="evidence" value="ECO:0007669"/>
    <property type="project" value="UniProtKB-SubCell"/>
</dbReference>
<keyword evidence="7" id="KW-0999">Mitochondrion inner membrane</keyword>
<evidence type="ECO:0000256" key="18">
    <source>
        <dbReference type="ARBA" id="ARBA00033150"/>
    </source>
</evidence>
<keyword evidence="22" id="KW-1185">Reference proteome</keyword>
<feature type="region of interest" description="Disordered" evidence="19">
    <location>
        <begin position="163"/>
        <end position="196"/>
    </location>
</feature>
<evidence type="ECO:0000256" key="9">
    <source>
        <dbReference type="ARBA" id="ARBA00022946"/>
    </source>
</evidence>
<dbReference type="GO" id="GO:0045041">
    <property type="term" value="P:protein import into mitochondrial intermembrane space"/>
    <property type="evidence" value="ECO:0007669"/>
    <property type="project" value="InterPro"/>
</dbReference>
<evidence type="ECO:0000256" key="10">
    <source>
        <dbReference type="ARBA" id="ARBA00022968"/>
    </source>
</evidence>
<dbReference type="AlphaFoldDB" id="A0A1E4TD07"/>
<evidence type="ECO:0000256" key="6">
    <source>
        <dbReference type="ARBA" id="ARBA00022692"/>
    </source>
</evidence>
<evidence type="ECO:0000256" key="12">
    <source>
        <dbReference type="ARBA" id="ARBA00023002"/>
    </source>
</evidence>
<evidence type="ECO:0000256" key="7">
    <source>
        <dbReference type="ARBA" id="ARBA00022792"/>
    </source>
</evidence>
<evidence type="ECO:0000256" key="13">
    <source>
        <dbReference type="ARBA" id="ARBA00023010"/>
    </source>
</evidence>
<evidence type="ECO:0000256" key="8">
    <source>
        <dbReference type="ARBA" id="ARBA00022927"/>
    </source>
</evidence>
<evidence type="ECO:0000256" key="19">
    <source>
        <dbReference type="SAM" id="MobiDB-lite"/>
    </source>
</evidence>
<keyword evidence="15" id="KW-0472">Membrane</keyword>
<comment type="subcellular location">
    <subcellularLocation>
        <location evidence="3">Mitochondrion inner membrane</location>
        <topology evidence="3">Single-pass type II membrane protein</topology>
        <orientation evidence="3">Intermembrane side</orientation>
    </subcellularLocation>
</comment>
<dbReference type="Proteomes" id="UP000095023">
    <property type="component" value="Unassembled WGS sequence"/>
</dbReference>
<keyword evidence="8" id="KW-0653">Protein transport</keyword>
<name>A0A1E4TD07_9ASCO</name>
<keyword evidence="14" id="KW-0496">Mitochondrion</keyword>
<gene>
    <name evidence="21" type="ORF">CANCADRAFT_32822</name>
</gene>
<dbReference type="InterPro" id="IPR010625">
    <property type="entry name" value="CHCH"/>
</dbReference>